<dbReference type="InterPro" id="IPR015878">
    <property type="entry name" value="Ado_hCys_hydrolase_NAD-bd"/>
</dbReference>
<dbReference type="InterPro" id="IPR000043">
    <property type="entry name" value="Adenosylhomocysteinase-like"/>
</dbReference>
<comment type="caution">
    <text evidence="10">The sequence shown here is derived from an EMBL/GenBank/DDBJ whole genome shotgun (WGS) entry which is preliminary data.</text>
</comment>
<dbReference type="GO" id="GO:0005829">
    <property type="term" value="C:cytosol"/>
    <property type="evidence" value="ECO:0007669"/>
    <property type="project" value="TreeGrafter"/>
</dbReference>
<dbReference type="OrthoDB" id="10007170at2759"/>
<evidence type="ECO:0000256" key="1">
    <source>
        <dbReference type="ARBA" id="ARBA00001911"/>
    </source>
</evidence>
<dbReference type="Gene3D" id="3.40.50.720">
    <property type="entry name" value="NAD(P)-binding Rossmann-like Domain"/>
    <property type="match status" value="1"/>
</dbReference>
<evidence type="ECO:0000313" key="10">
    <source>
        <dbReference type="EMBL" id="GAU91807.1"/>
    </source>
</evidence>
<evidence type="ECO:0000313" key="11">
    <source>
        <dbReference type="Proteomes" id="UP000186922"/>
    </source>
</evidence>
<dbReference type="FunFam" id="3.40.50.720:FF:000004">
    <property type="entry name" value="Adenosylhomocysteinase"/>
    <property type="match status" value="1"/>
</dbReference>
<dbReference type="SUPFAM" id="SSF52283">
    <property type="entry name" value="Formate/glycerate dehydrogenase catalytic domain-like"/>
    <property type="match status" value="1"/>
</dbReference>
<dbReference type="InterPro" id="IPR042172">
    <property type="entry name" value="Adenosylhomocyst_ase-like_sf"/>
</dbReference>
<dbReference type="CDD" id="cd00401">
    <property type="entry name" value="SAHH"/>
    <property type="match status" value="1"/>
</dbReference>
<dbReference type="STRING" id="947166.A0A1D1UX18"/>
<dbReference type="SMART" id="SM00997">
    <property type="entry name" value="AdoHcyase_NAD"/>
    <property type="match status" value="1"/>
</dbReference>
<evidence type="ECO:0000259" key="9">
    <source>
        <dbReference type="SMART" id="SM00997"/>
    </source>
</evidence>
<comment type="cofactor">
    <cofactor evidence="1">
        <name>NAD(+)</name>
        <dbReference type="ChEBI" id="CHEBI:57540"/>
    </cofactor>
</comment>
<dbReference type="PANTHER" id="PTHR23420:SF0">
    <property type="entry name" value="ADENOSYLHOMOCYSTEINASE"/>
    <property type="match status" value="1"/>
</dbReference>
<dbReference type="InterPro" id="IPR020082">
    <property type="entry name" value="S-Ado-L-homoCys_hydrolase_CS"/>
</dbReference>
<dbReference type="InterPro" id="IPR036291">
    <property type="entry name" value="NAD(P)-bd_dom_sf"/>
</dbReference>
<evidence type="ECO:0000256" key="2">
    <source>
        <dbReference type="ARBA" id="ARBA00005195"/>
    </source>
</evidence>
<dbReference type="EC" id="3.13.2.1" evidence="7"/>
<dbReference type="Gene3D" id="3.40.50.1480">
    <property type="entry name" value="Adenosylhomocysteinase-like"/>
    <property type="match status" value="2"/>
</dbReference>
<dbReference type="GO" id="GO:0033353">
    <property type="term" value="P:S-adenosylmethionine cycle"/>
    <property type="evidence" value="ECO:0007669"/>
    <property type="project" value="TreeGrafter"/>
</dbReference>
<evidence type="ECO:0000256" key="8">
    <source>
        <dbReference type="SAM" id="MobiDB-lite"/>
    </source>
</evidence>
<proteinExistence type="inferred from homology"/>
<gene>
    <name evidence="10" type="primary">RvY_03996-1</name>
    <name evidence="10" type="synonym">RvY_03996.1</name>
    <name evidence="10" type="ORF">RvY_03996</name>
</gene>
<keyword evidence="4" id="KW-0554">One-carbon metabolism</keyword>
<dbReference type="Pfam" id="PF00670">
    <property type="entry name" value="AdoHcyase_NAD"/>
    <property type="match status" value="1"/>
</dbReference>
<dbReference type="Proteomes" id="UP000186922">
    <property type="component" value="Unassembled WGS sequence"/>
</dbReference>
<keyword evidence="11" id="KW-1185">Reference proteome</keyword>
<reference evidence="10 11" key="1">
    <citation type="journal article" date="2016" name="Nat. Commun.">
        <title>Extremotolerant tardigrade genome and improved radiotolerance of human cultured cells by tardigrade-unique protein.</title>
        <authorList>
            <person name="Hashimoto T."/>
            <person name="Horikawa D.D."/>
            <person name="Saito Y."/>
            <person name="Kuwahara H."/>
            <person name="Kozuka-Hata H."/>
            <person name="Shin-I T."/>
            <person name="Minakuchi Y."/>
            <person name="Ohishi K."/>
            <person name="Motoyama A."/>
            <person name="Aizu T."/>
            <person name="Enomoto A."/>
            <person name="Kondo K."/>
            <person name="Tanaka S."/>
            <person name="Hara Y."/>
            <person name="Koshikawa S."/>
            <person name="Sagara H."/>
            <person name="Miura T."/>
            <person name="Yokobori S."/>
            <person name="Miyagawa K."/>
            <person name="Suzuki Y."/>
            <person name="Kubo T."/>
            <person name="Oyama M."/>
            <person name="Kohara Y."/>
            <person name="Fujiyama A."/>
            <person name="Arakawa K."/>
            <person name="Katayama T."/>
            <person name="Toyoda A."/>
            <person name="Kunieda T."/>
        </authorList>
    </citation>
    <scope>NUCLEOTIDE SEQUENCE [LARGE SCALE GENOMIC DNA]</scope>
    <source>
        <strain evidence="10 11">YOKOZUNA-1</strain>
    </source>
</reference>
<feature type="domain" description="S-adenosyl-L-homocysteine hydrolase NAD binding" evidence="9">
    <location>
        <begin position="325"/>
        <end position="486"/>
    </location>
</feature>
<name>A0A1D1UX18_RAMVA</name>
<evidence type="ECO:0000256" key="7">
    <source>
        <dbReference type="ARBA" id="ARBA00034527"/>
    </source>
</evidence>
<sequence>MDFHKLKKLSMSPKRFVSVTNRPTGMQLKESELRLSTISPPSAATVIVDNGNGTREIGRNNSMFDRENSTTSMSKISSKTHRERGAVRIARPSISVPRRRPHDDGMEDSLTASGSDTSEDDESDTSPRDHPQANSVGFADFCVRNMKMAAFGRREIELAEQELPGLMALRKKLRAEKSLRQAKIVACLHLVAQNAVLLETLMEGGAEVRCCACNVISTQNEVASALAEASIPVFAWRGQSEEDFWWSIDRCINATDWKPNLILDDGGDVIHWMAKRYPDALQGIRGIVEESATGVHRLHQLTKVGRLPAPAINLNESITKSIFDNLLTTRESIVESLKRTTDMMIAGKQVLVCGYGDVGKACCKSLQTMGAHVVVAEIDPICALQACMEGLKVVKVGEVIKTVDLVVTATGNKRVITREHLDRMKRSTVLCNMGHSDNEIDIASLRTAELVWERVRPQVDYIFWPDGRHLVLLAEGRVVNQNCSSLPSLVLSITATAQGLALIELYTAPAGKYKTEVYLLPKKLDEYVALLHLEPFDAHLSELTDEQCRYMGLSKMGPFKAGNYRY</sequence>
<dbReference type="PANTHER" id="PTHR23420">
    <property type="entry name" value="ADENOSYLHOMOCYSTEINASE"/>
    <property type="match status" value="1"/>
</dbReference>
<accession>A0A1D1UX18</accession>
<evidence type="ECO:0000256" key="6">
    <source>
        <dbReference type="ARBA" id="ARBA00023027"/>
    </source>
</evidence>
<dbReference type="GO" id="GO:0004013">
    <property type="term" value="F:adenosylhomocysteinase activity"/>
    <property type="evidence" value="ECO:0007669"/>
    <property type="project" value="UniProtKB-EC"/>
</dbReference>
<dbReference type="EMBL" id="BDGG01000002">
    <property type="protein sequence ID" value="GAU91807.1"/>
    <property type="molecule type" value="Genomic_DNA"/>
</dbReference>
<keyword evidence="6" id="KW-0520">NAD</keyword>
<comment type="similarity">
    <text evidence="3">Belongs to the adenosylhomocysteinase family.</text>
</comment>
<evidence type="ECO:0000256" key="3">
    <source>
        <dbReference type="ARBA" id="ARBA00007122"/>
    </source>
</evidence>
<dbReference type="PROSITE" id="PS00739">
    <property type="entry name" value="ADOHCYASE_2"/>
    <property type="match status" value="1"/>
</dbReference>
<organism evidence="10 11">
    <name type="scientific">Ramazzottius varieornatus</name>
    <name type="common">Water bear</name>
    <name type="synonym">Tardigrade</name>
    <dbReference type="NCBI Taxonomy" id="947166"/>
    <lineage>
        <taxon>Eukaryota</taxon>
        <taxon>Metazoa</taxon>
        <taxon>Ecdysozoa</taxon>
        <taxon>Tardigrada</taxon>
        <taxon>Eutardigrada</taxon>
        <taxon>Parachela</taxon>
        <taxon>Hypsibioidea</taxon>
        <taxon>Ramazzottiidae</taxon>
        <taxon>Ramazzottius</taxon>
    </lineage>
</organism>
<dbReference type="SMART" id="SM00996">
    <property type="entry name" value="AdoHcyase"/>
    <property type="match status" value="1"/>
</dbReference>
<evidence type="ECO:0000256" key="5">
    <source>
        <dbReference type="ARBA" id="ARBA00022801"/>
    </source>
</evidence>
<dbReference type="GO" id="GO:0006730">
    <property type="term" value="P:one-carbon metabolic process"/>
    <property type="evidence" value="ECO:0007669"/>
    <property type="project" value="UniProtKB-KW"/>
</dbReference>
<evidence type="ECO:0000256" key="4">
    <source>
        <dbReference type="ARBA" id="ARBA00022563"/>
    </source>
</evidence>
<dbReference type="AlphaFoldDB" id="A0A1D1UX18"/>
<protein>
    <recommendedName>
        <fullName evidence="7">adenosylhomocysteinase</fullName>
        <ecNumber evidence="7">3.13.2.1</ecNumber>
    </recommendedName>
</protein>
<dbReference type="Pfam" id="PF05221">
    <property type="entry name" value="AdoHcyase"/>
    <property type="match status" value="1"/>
</dbReference>
<feature type="region of interest" description="Disordered" evidence="8">
    <location>
        <begin position="44"/>
        <end position="135"/>
    </location>
</feature>
<dbReference type="SUPFAM" id="SSF51735">
    <property type="entry name" value="NAD(P)-binding Rossmann-fold domains"/>
    <property type="match status" value="1"/>
</dbReference>
<comment type="pathway">
    <text evidence="2">Amino-acid biosynthesis; L-homocysteine biosynthesis; L-homocysteine from S-adenosyl-L-homocysteine: step 1/1.</text>
</comment>
<dbReference type="NCBIfam" id="NF004005">
    <property type="entry name" value="PRK05476.2-3"/>
    <property type="match status" value="1"/>
</dbReference>
<keyword evidence="5" id="KW-0378">Hydrolase</keyword>